<reference evidence="7 9" key="2">
    <citation type="submission" date="2021-03" db="EMBL/GenBank/DDBJ databases">
        <title>Rapid diversification of plasmids in a genus of pathogenic and nitrogen fixing bacteria.</title>
        <authorList>
            <person name="Weisberg A.J."/>
            <person name="Miller M."/>
            <person name="Ream W."/>
            <person name="Grunwald N.J."/>
            <person name="Chang J.H."/>
        </authorList>
    </citation>
    <scope>NUCLEOTIDE SEQUENCE [LARGE SCALE GENOMIC DNA]</scope>
    <source>
        <strain evidence="7 9">AF3.44</strain>
    </source>
</reference>
<dbReference type="OrthoDB" id="9811084at2"/>
<dbReference type="InterPro" id="IPR001647">
    <property type="entry name" value="HTH_TetR"/>
</dbReference>
<keyword evidence="1" id="KW-0805">Transcription regulation</keyword>
<dbReference type="KEGG" id="alf:CFBP5473_16170"/>
<dbReference type="Proteomes" id="UP000298545">
    <property type="component" value="Chromosome linear"/>
</dbReference>
<dbReference type="AlphaFoldDB" id="A0A4D7DWC4"/>
<feature type="domain" description="HTH tetR-type" evidence="5">
    <location>
        <begin position="6"/>
        <end position="66"/>
    </location>
</feature>
<dbReference type="Pfam" id="PF16925">
    <property type="entry name" value="TetR_C_13"/>
    <property type="match status" value="1"/>
</dbReference>
<dbReference type="Pfam" id="PF00440">
    <property type="entry name" value="TetR_N"/>
    <property type="match status" value="1"/>
</dbReference>
<evidence type="ECO:0000256" key="4">
    <source>
        <dbReference type="PROSITE-ProRule" id="PRU00335"/>
    </source>
</evidence>
<proteinExistence type="predicted"/>
<accession>A0A4D7DWC4</accession>
<dbReference type="PRINTS" id="PR00455">
    <property type="entry name" value="HTHTETR"/>
</dbReference>
<dbReference type="SUPFAM" id="SSF46689">
    <property type="entry name" value="Homeodomain-like"/>
    <property type="match status" value="1"/>
</dbReference>
<protein>
    <submittedName>
        <fullName evidence="6">TetR/AcrR family transcriptional regulator</fullName>
    </submittedName>
</protein>
<dbReference type="SUPFAM" id="SSF48498">
    <property type="entry name" value="Tetracyclin repressor-like, C-terminal domain"/>
    <property type="match status" value="1"/>
</dbReference>
<dbReference type="Proteomes" id="UP000826513">
    <property type="component" value="Chromosome 2"/>
</dbReference>
<dbReference type="Gene3D" id="1.10.357.10">
    <property type="entry name" value="Tetracycline Repressor, domain 2"/>
    <property type="match status" value="1"/>
</dbReference>
<dbReference type="PANTHER" id="PTHR47506:SF1">
    <property type="entry name" value="HTH-TYPE TRANSCRIPTIONAL REGULATOR YJDC"/>
    <property type="match status" value="1"/>
</dbReference>
<evidence type="ECO:0000256" key="1">
    <source>
        <dbReference type="ARBA" id="ARBA00023015"/>
    </source>
</evidence>
<evidence type="ECO:0000313" key="6">
    <source>
        <dbReference type="EMBL" id="QCI99534.1"/>
    </source>
</evidence>
<dbReference type="STRING" id="1367849.GCA_000518585_03721"/>
<dbReference type="EMBL" id="CP072168">
    <property type="protein sequence ID" value="QYA09080.1"/>
    <property type="molecule type" value="Genomic_DNA"/>
</dbReference>
<feature type="DNA-binding region" description="H-T-H motif" evidence="4">
    <location>
        <begin position="29"/>
        <end position="48"/>
    </location>
</feature>
<evidence type="ECO:0000313" key="7">
    <source>
        <dbReference type="EMBL" id="QYA09080.1"/>
    </source>
</evidence>
<evidence type="ECO:0000256" key="3">
    <source>
        <dbReference type="ARBA" id="ARBA00023163"/>
    </source>
</evidence>
<organism evidence="6 8">
    <name type="scientific">Agrobacterium larrymoorei</name>
    <dbReference type="NCBI Taxonomy" id="160699"/>
    <lineage>
        <taxon>Bacteria</taxon>
        <taxon>Pseudomonadati</taxon>
        <taxon>Pseudomonadota</taxon>
        <taxon>Alphaproteobacteria</taxon>
        <taxon>Hyphomicrobiales</taxon>
        <taxon>Rhizobiaceae</taxon>
        <taxon>Rhizobium/Agrobacterium group</taxon>
        <taxon>Agrobacterium</taxon>
    </lineage>
</organism>
<dbReference type="PANTHER" id="PTHR47506">
    <property type="entry name" value="TRANSCRIPTIONAL REGULATORY PROTEIN"/>
    <property type="match status" value="1"/>
</dbReference>
<dbReference type="PROSITE" id="PS50977">
    <property type="entry name" value="HTH_TETR_2"/>
    <property type="match status" value="1"/>
</dbReference>
<dbReference type="EMBL" id="CP039692">
    <property type="protein sequence ID" value="QCI99534.1"/>
    <property type="molecule type" value="Genomic_DNA"/>
</dbReference>
<dbReference type="InterPro" id="IPR009057">
    <property type="entry name" value="Homeodomain-like_sf"/>
</dbReference>
<reference evidence="6 8" key="1">
    <citation type="submission" date="2019-04" db="EMBL/GenBank/DDBJ databases">
        <title>Complete genome sequence of Agrobacterium larrymoorei CFBP5473.</title>
        <authorList>
            <person name="Haryono M."/>
            <person name="Chou L."/>
            <person name="Lin Y.-C."/>
            <person name="Lai E.-M."/>
            <person name="Kuo C.-H."/>
        </authorList>
    </citation>
    <scope>NUCLEOTIDE SEQUENCE [LARGE SCALE GENOMIC DNA]</scope>
    <source>
        <strain evidence="6 8">CFBP5473</strain>
    </source>
</reference>
<dbReference type="InterPro" id="IPR036271">
    <property type="entry name" value="Tet_transcr_reg_TetR-rel_C_sf"/>
</dbReference>
<evidence type="ECO:0000313" key="8">
    <source>
        <dbReference type="Proteomes" id="UP000298545"/>
    </source>
</evidence>
<dbReference type="InterPro" id="IPR011075">
    <property type="entry name" value="TetR_C"/>
</dbReference>
<name>A0A4D7DWC4_9HYPH</name>
<evidence type="ECO:0000256" key="2">
    <source>
        <dbReference type="ARBA" id="ARBA00023125"/>
    </source>
</evidence>
<evidence type="ECO:0000313" key="9">
    <source>
        <dbReference type="Proteomes" id="UP000826513"/>
    </source>
</evidence>
<gene>
    <name evidence="6" type="ORF">CFBP5473_16170</name>
    <name evidence="7" type="ORF">J5285_16905</name>
</gene>
<dbReference type="RefSeq" id="WP_084631734.1">
    <property type="nucleotide sequence ID" value="NZ_CP072168.1"/>
</dbReference>
<sequence>MARPMKFDRDEAIDVATEAIRSEGYEQASVKALSEKLGITRSSFYNTFGSREALFEEVIRRYAPTAPDAPLYEEINGPILPLLERVLRRICHIRSSDPGGHGCIIVNSICEMCPSTEDPAVMLMDMAAGSSKRLEELLVIAQTNKEIPADANPRALALALQNLMIGLNVLSKVVRSQDDLWLLTETTLKGLGLAAPSSSSTKM</sequence>
<keyword evidence="2 4" id="KW-0238">DNA-binding</keyword>
<keyword evidence="3" id="KW-0804">Transcription</keyword>
<evidence type="ECO:0000259" key="5">
    <source>
        <dbReference type="PROSITE" id="PS50977"/>
    </source>
</evidence>
<dbReference type="Gene3D" id="1.10.10.60">
    <property type="entry name" value="Homeodomain-like"/>
    <property type="match status" value="1"/>
</dbReference>
<dbReference type="GO" id="GO:0003677">
    <property type="term" value="F:DNA binding"/>
    <property type="evidence" value="ECO:0007669"/>
    <property type="project" value="UniProtKB-UniRule"/>
</dbReference>
<keyword evidence="9" id="KW-1185">Reference proteome</keyword>